<feature type="compositionally biased region" description="Basic and acidic residues" evidence="1">
    <location>
        <begin position="202"/>
        <end position="224"/>
    </location>
</feature>
<proteinExistence type="predicted"/>
<evidence type="ECO:0000256" key="1">
    <source>
        <dbReference type="SAM" id="MobiDB-lite"/>
    </source>
</evidence>
<dbReference type="AlphaFoldDB" id="A0A2N3KDA1"/>
<dbReference type="OrthoDB" id="5431982at2"/>
<organism evidence="3 4">
    <name type="scientific">Thalassospira marina</name>
    <dbReference type="NCBI Taxonomy" id="2048283"/>
    <lineage>
        <taxon>Bacteria</taxon>
        <taxon>Pseudomonadati</taxon>
        <taxon>Pseudomonadota</taxon>
        <taxon>Alphaproteobacteria</taxon>
        <taxon>Rhodospirillales</taxon>
        <taxon>Thalassospiraceae</taxon>
        <taxon>Thalassospira</taxon>
    </lineage>
</organism>
<sequence>MKRTIQILVVLFVVQVGFAIGINFYQPQADSTEGNDKLVAAKTDGIDHLTIEDSDGTKVALVKNGKDWQLPDLGNFPADGSKVDGLISKLSDLHEGLPIATSSGAIKRFKLAKDDFERRITLKKGDEAVATLYFGTSQGTHQIHARREEQDEVYAVTMGSYDAPAKADDWIDATVLQVSANDIDQMDVAGLSLVAKPAPAAKPDDAKTDKPASDKNADKADQDKDKAVVTWDLANAAPDQKLQPAAASTLAAMVARVRISAVLGKDAKPEYGMDHPVLKMSLSLKGKDKPVDYVIGKSDGKDGDYTLKLSSRPEYFRIAGYTGKQLVEHADAKALLVAKPADTKPADDAGAAAANASKAMN</sequence>
<accession>A0A2N3KDA1</accession>
<dbReference type="InterPro" id="IPR025641">
    <property type="entry name" value="DUF4340"/>
</dbReference>
<feature type="domain" description="DUF4340" evidence="2">
    <location>
        <begin position="68"/>
        <end position="276"/>
    </location>
</feature>
<dbReference type="RefSeq" id="WP_101271183.1">
    <property type="nucleotide sequence ID" value="NZ_NWTK01000022.1"/>
</dbReference>
<feature type="compositionally biased region" description="Low complexity" evidence="1">
    <location>
        <begin position="348"/>
        <end position="361"/>
    </location>
</feature>
<evidence type="ECO:0000259" key="2">
    <source>
        <dbReference type="Pfam" id="PF14238"/>
    </source>
</evidence>
<evidence type="ECO:0000313" key="4">
    <source>
        <dbReference type="Proteomes" id="UP000233597"/>
    </source>
</evidence>
<feature type="region of interest" description="Disordered" evidence="1">
    <location>
        <begin position="342"/>
        <end position="361"/>
    </location>
</feature>
<dbReference type="Proteomes" id="UP000233597">
    <property type="component" value="Unassembled WGS sequence"/>
</dbReference>
<gene>
    <name evidence="3" type="ORF">COO20_23930</name>
</gene>
<evidence type="ECO:0000313" key="3">
    <source>
        <dbReference type="EMBL" id="PKR48476.1"/>
    </source>
</evidence>
<comment type="caution">
    <text evidence="3">The sequence shown here is derived from an EMBL/GenBank/DDBJ whole genome shotgun (WGS) entry which is preliminary data.</text>
</comment>
<feature type="region of interest" description="Disordered" evidence="1">
    <location>
        <begin position="197"/>
        <end position="224"/>
    </location>
</feature>
<dbReference type="EMBL" id="NWTK01000022">
    <property type="protein sequence ID" value="PKR48476.1"/>
    <property type="molecule type" value="Genomic_DNA"/>
</dbReference>
<protein>
    <recommendedName>
        <fullName evidence="2">DUF4340 domain-containing protein</fullName>
    </recommendedName>
</protein>
<dbReference type="Pfam" id="PF14238">
    <property type="entry name" value="DUF4340"/>
    <property type="match status" value="1"/>
</dbReference>
<name>A0A2N3KDA1_9PROT</name>
<reference evidence="3 4" key="1">
    <citation type="submission" date="2017-09" db="EMBL/GenBank/DDBJ databases">
        <title>Biodiversity and function of Thalassospira species in the particle-attached aromatic-hydrocarbon-degrading consortia from the surface seawater of the South China Sea.</title>
        <authorList>
            <person name="Dong C."/>
            <person name="Liu R."/>
            <person name="Shao Z."/>
        </authorList>
    </citation>
    <scope>NUCLEOTIDE SEQUENCE [LARGE SCALE GENOMIC DNA]</scope>
    <source>
        <strain evidence="3 4">CSC1P2</strain>
    </source>
</reference>